<dbReference type="KEGG" id="maer:DAI18_14485"/>
<evidence type="ECO:0000256" key="3">
    <source>
        <dbReference type="ARBA" id="ARBA00023125"/>
    </source>
</evidence>
<keyword evidence="3" id="KW-0238">DNA-binding</keyword>
<dbReference type="InterPro" id="IPR036388">
    <property type="entry name" value="WH-like_DNA-bd_sf"/>
</dbReference>
<dbReference type="Pfam" id="PF03466">
    <property type="entry name" value="LysR_substrate"/>
    <property type="match status" value="1"/>
</dbReference>
<gene>
    <name evidence="6" type="ORF">DAI18_14485</name>
</gene>
<dbReference type="SUPFAM" id="SSF53850">
    <property type="entry name" value="Periplasmic binding protein-like II"/>
    <property type="match status" value="1"/>
</dbReference>
<dbReference type="GO" id="GO:0003677">
    <property type="term" value="F:DNA binding"/>
    <property type="evidence" value="ECO:0007669"/>
    <property type="project" value="UniProtKB-KW"/>
</dbReference>
<dbReference type="AlphaFoldDB" id="A0A2S0PCQ5"/>
<dbReference type="InterPro" id="IPR005119">
    <property type="entry name" value="LysR_subst-bd"/>
</dbReference>
<keyword evidence="2" id="KW-0805">Transcription regulation</keyword>
<dbReference type="Gene3D" id="1.10.10.10">
    <property type="entry name" value="Winged helix-like DNA-binding domain superfamily/Winged helix DNA-binding domain"/>
    <property type="match status" value="1"/>
</dbReference>
<comment type="similarity">
    <text evidence="1">Belongs to the LysR transcriptional regulatory family.</text>
</comment>
<dbReference type="PANTHER" id="PTHR30346">
    <property type="entry name" value="TRANSCRIPTIONAL DUAL REGULATOR HCAR-RELATED"/>
    <property type="match status" value="1"/>
</dbReference>
<feature type="domain" description="HTH lysR-type" evidence="5">
    <location>
        <begin position="1"/>
        <end position="58"/>
    </location>
</feature>
<protein>
    <submittedName>
        <fullName evidence="6">LysR family transcriptional regulator</fullName>
    </submittedName>
</protein>
<dbReference type="Pfam" id="PF00126">
    <property type="entry name" value="HTH_1"/>
    <property type="match status" value="1"/>
</dbReference>
<sequence>MELRQYRYFIAVAEQLHFARAAELLGITPPSLTRQIQDMERELGVSLFHRTKRSVALSAAGEVLLTEARLALLQCDRAEERVRRAGRGESGRIEIGYVASAAYCSVLQTYLARFRLDMPGVELRLHELSMERIPTMLDDGGLDLAFVRPPLDFPDGIDTVTVHRDHFVVVLPDAHPLAKLASIPAARLRHDTFILPEQDYGTHEVSRRGDFMPRLGPRAGGLVAVVTQVSLGVGVAIVPRVLAECLRMPKVVYRELNGEPIPSELALAYRRHEKAPAAMALIRHIRRSVHQ</sequence>
<organism evidence="6 7">
    <name type="scientific">Microvirgula aerodenitrificans</name>
    <dbReference type="NCBI Taxonomy" id="57480"/>
    <lineage>
        <taxon>Bacteria</taxon>
        <taxon>Pseudomonadati</taxon>
        <taxon>Pseudomonadota</taxon>
        <taxon>Betaproteobacteria</taxon>
        <taxon>Neisseriales</taxon>
        <taxon>Aquaspirillaceae</taxon>
        <taxon>Microvirgula</taxon>
    </lineage>
</organism>
<evidence type="ECO:0000256" key="4">
    <source>
        <dbReference type="ARBA" id="ARBA00023163"/>
    </source>
</evidence>
<dbReference type="GO" id="GO:0032993">
    <property type="term" value="C:protein-DNA complex"/>
    <property type="evidence" value="ECO:0007669"/>
    <property type="project" value="TreeGrafter"/>
</dbReference>
<dbReference type="InterPro" id="IPR000847">
    <property type="entry name" value="LysR_HTH_N"/>
</dbReference>
<dbReference type="CDD" id="cd08414">
    <property type="entry name" value="PBP2_LTTR_aromatics_like"/>
    <property type="match status" value="1"/>
</dbReference>
<dbReference type="PRINTS" id="PR00039">
    <property type="entry name" value="HTHLYSR"/>
</dbReference>
<keyword evidence="7" id="KW-1185">Reference proteome</keyword>
<dbReference type="PROSITE" id="PS50931">
    <property type="entry name" value="HTH_LYSR"/>
    <property type="match status" value="1"/>
</dbReference>
<dbReference type="InterPro" id="IPR036390">
    <property type="entry name" value="WH_DNA-bd_sf"/>
</dbReference>
<name>A0A2S0PCQ5_9NEIS</name>
<reference evidence="6 7" key="1">
    <citation type="submission" date="2018-04" db="EMBL/GenBank/DDBJ databases">
        <title>Denitrifier Microvirgula.</title>
        <authorList>
            <person name="Anderson E."/>
            <person name="Jang J."/>
            <person name="Ishii S."/>
        </authorList>
    </citation>
    <scope>NUCLEOTIDE SEQUENCE [LARGE SCALE GENOMIC DNA]</scope>
    <source>
        <strain evidence="6 7">BE2.4</strain>
    </source>
</reference>
<dbReference type="EMBL" id="CP028519">
    <property type="protein sequence ID" value="AVY95113.1"/>
    <property type="molecule type" value="Genomic_DNA"/>
</dbReference>
<evidence type="ECO:0000313" key="6">
    <source>
        <dbReference type="EMBL" id="AVY95113.1"/>
    </source>
</evidence>
<dbReference type="Gene3D" id="3.40.190.10">
    <property type="entry name" value="Periplasmic binding protein-like II"/>
    <property type="match status" value="2"/>
</dbReference>
<dbReference type="RefSeq" id="WP_028498748.1">
    <property type="nucleotide sequence ID" value="NZ_CAURZP010000014.1"/>
</dbReference>
<evidence type="ECO:0000259" key="5">
    <source>
        <dbReference type="PROSITE" id="PS50931"/>
    </source>
</evidence>
<accession>A0A2S0PCQ5</accession>
<keyword evidence="4" id="KW-0804">Transcription</keyword>
<evidence type="ECO:0000256" key="2">
    <source>
        <dbReference type="ARBA" id="ARBA00023015"/>
    </source>
</evidence>
<evidence type="ECO:0000313" key="7">
    <source>
        <dbReference type="Proteomes" id="UP000244173"/>
    </source>
</evidence>
<dbReference type="Proteomes" id="UP000244173">
    <property type="component" value="Chromosome"/>
</dbReference>
<dbReference type="SUPFAM" id="SSF46785">
    <property type="entry name" value="Winged helix' DNA-binding domain"/>
    <property type="match status" value="1"/>
</dbReference>
<proteinExistence type="inferred from homology"/>
<dbReference type="GO" id="GO:0003700">
    <property type="term" value="F:DNA-binding transcription factor activity"/>
    <property type="evidence" value="ECO:0007669"/>
    <property type="project" value="InterPro"/>
</dbReference>
<evidence type="ECO:0000256" key="1">
    <source>
        <dbReference type="ARBA" id="ARBA00009437"/>
    </source>
</evidence>
<dbReference type="STRING" id="1122240.GCA_000620105_01393"/>
<dbReference type="PANTHER" id="PTHR30346:SF30">
    <property type="entry name" value="SMALL NEUTRAL PROTEASE REGULATORY PROTEIN"/>
    <property type="match status" value="1"/>
</dbReference>
<dbReference type="OrthoDB" id="5292387at2"/>
<dbReference type="FunFam" id="1.10.10.10:FF:000001">
    <property type="entry name" value="LysR family transcriptional regulator"/>
    <property type="match status" value="1"/>
</dbReference>